<gene>
    <name evidence="1" type="ORF">ACFOUO_00095</name>
</gene>
<comment type="caution">
    <text evidence="1">The sequence shown here is derived from an EMBL/GenBank/DDBJ whole genome shotgun (WGS) entry which is preliminary data.</text>
</comment>
<name>A0ABV8JGW9_9BACL</name>
<dbReference type="RefSeq" id="WP_380700937.1">
    <property type="nucleotide sequence ID" value="NZ_JBHSAP010000001.1"/>
</dbReference>
<protein>
    <submittedName>
        <fullName evidence="1">Minor capsid protein</fullName>
    </submittedName>
</protein>
<reference evidence="2" key="1">
    <citation type="journal article" date="2019" name="Int. J. Syst. Evol. Microbiol.">
        <title>The Global Catalogue of Microorganisms (GCM) 10K type strain sequencing project: providing services to taxonomists for standard genome sequencing and annotation.</title>
        <authorList>
            <consortium name="The Broad Institute Genomics Platform"/>
            <consortium name="The Broad Institute Genome Sequencing Center for Infectious Disease"/>
            <person name="Wu L."/>
            <person name="Ma J."/>
        </authorList>
    </citation>
    <scope>NUCLEOTIDE SEQUENCE [LARGE SCALE GENOMIC DNA]</scope>
    <source>
        <strain evidence="2">IBRC-M 10813</strain>
    </source>
</reference>
<dbReference type="EMBL" id="JBHSAP010000001">
    <property type="protein sequence ID" value="MFC4075224.1"/>
    <property type="molecule type" value="Genomic_DNA"/>
</dbReference>
<evidence type="ECO:0000313" key="2">
    <source>
        <dbReference type="Proteomes" id="UP001595843"/>
    </source>
</evidence>
<dbReference type="InterPro" id="IPR019612">
    <property type="entry name" value="Minor_capsid_put"/>
</dbReference>
<proteinExistence type="predicted"/>
<organism evidence="1 2">
    <name type="scientific">Salinithrix halophila</name>
    <dbReference type="NCBI Taxonomy" id="1485204"/>
    <lineage>
        <taxon>Bacteria</taxon>
        <taxon>Bacillati</taxon>
        <taxon>Bacillota</taxon>
        <taxon>Bacilli</taxon>
        <taxon>Bacillales</taxon>
        <taxon>Thermoactinomycetaceae</taxon>
        <taxon>Salinithrix</taxon>
    </lineage>
</organism>
<dbReference type="Proteomes" id="UP001595843">
    <property type="component" value="Unassembled WGS sequence"/>
</dbReference>
<evidence type="ECO:0000313" key="1">
    <source>
        <dbReference type="EMBL" id="MFC4075224.1"/>
    </source>
</evidence>
<accession>A0ABV8JGW9</accession>
<sequence>MGAKPIPRHLLLHRVQYQAPVVDGGWNTEPADPITISNVRVSTPTVGEFVARTSIKDNIDVRFVLYLDAVHSSPFIAMEERGRVTWEGQAYEIVRVSPMYDDASLHHYEVGLR</sequence>
<keyword evidence="2" id="KW-1185">Reference proteome</keyword>
<dbReference type="Pfam" id="PF10665">
    <property type="entry name" value="Minor_capsid_1"/>
    <property type="match status" value="1"/>
</dbReference>